<dbReference type="Gene3D" id="3.40.50.150">
    <property type="entry name" value="Vaccinia Virus protein VP39"/>
    <property type="match status" value="1"/>
</dbReference>
<dbReference type="Pfam" id="PF09243">
    <property type="entry name" value="Rsm22"/>
    <property type="match status" value="1"/>
</dbReference>
<dbReference type="InterPro" id="IPR029063">
    <property type="entry name" value="SAM-dependent_MTases_sf"/>
</dbReference>
<dbReference type="PANTHER" id="PTHR13184">
    <property type="entry name" value="37S RIBOSOMAL PROTEIN S22"/>
    <property type="match status" value="1"/>
</dbReference>
<keyword evidence="1" id="KW-0479">Metal-binding</keyword>
<dbReference type="EMBL" id="LJCR01000899">
    <property type="protein sequence ID" value="KPV51475.1"/>
    <property type="molecule type" value="Genomic_DNA"/>
</dbReference>
<sequence length="238" mass="25896">TALWAASAQFPTLTSATAFEREPALIGLGRTLARTSTHSALRAAHWERGNLQQFAPTACYDLVIIGHVLNELEPSLREQVLARAWAATAGVLLIVEPGTAAAFEVVRAARDALLAEGAQTIAPCAHDRPCPLENDWCHFPQRLQRPAFQRRARGAPSPWEDSKFAYAALARFAPPAPIWGRVIREPVSNKAYAEAQVSSVNGIEHVCALKRHRAAFRAVKELAWGQALAAPPDTEEEA</sequence>
<dbReference type="GO" id="GO:0032259">
    <property type="term" value="P:methylation"/>
    <property type="evidence" value="ECO:0007669"/>
    <property type="project" value="UniProtKB-KW"/>
</dbReference>
<proteinExistence type="predicted"/>
<dbReference type="InterPro" id="IPR015324">
    <property type="entry name" value="Ribosomal_Rsm22-like"/>
</dbReference>
<accession>A0A0P9CYG4</accession>
<keyword evidence="5" id="KW-0489">Methyltransferase</keyword>
<name>A0A0P9CYG4_9CHLR</name>
<evidence type="ECO:0000256" key="1">
    <source>
        <dbReference type="ARBA" id="ARBA00022723"/>
    </source>
</evidence>
<evidence type="ECO:0000313" key="5">
    <source>
        <dbReference type="EMBL" id="KPV51475.1"/>
    </source>
</evidence>
<organism evidence="5 6">
    <name type="scientific">Kouleothrix aurantiaca</name>
    <dbReference type="NCBI Taxonomy" id="186479"/>
    <lineage>
        <taxon>Bacteria</taxon>
        <taxon>Bacillati</taxon>
        <taxon>Chloroflexota</taxon>
        <taxon>Chloroflexia</taxon>
        <taxon>Chloroflexales</taxon>
        <taxon>Roseiflexineae</taxon>
        <taxon>Roseiflexaceae</taxon>
        <taxon>Kouleothrix</taxon>
    </lineage>
</organism>
<comment type="caution">
    <text evidence="5">The sequence shown here is derived from an EMBL/GenBank/DDBJ whole genome shotgun (WGS) entry which is preliminary data.</text>
</comment>
<keyword evidence="3" id="KW-0408">Iron</keyword>
<dbReference type="GO" id="GO:0015935">
    <property type="term" value="C:small ribosomal subunit"/>
    <property type="evidence" value="ECO:0007669"/>
    <property type="project" value="TreeGrafter"/>
</dbReference>
<evidence type="ECO:0000313" key="6">
    <source>
        <dbReference type="Proteomes" id="UP000050509"/>
    </source>
</evidence>
<feature type="non-terminal residue" evidence="5">
    <location>
        <position position="1"/>
    </location>
</feature>
<keyword evidence="4" id="KW-0411">Iron-sulfur</keyword>
<dbReference type="PANTHER" id="PTHR13184:SF5">
    <property type="entry name" value="METHYLTRANSFERASE-LIKE PROTEIN 17, MITOCHONDRIAL"/>
    <property type="match status" value="1"/>
</dbReference>
<gene>
    <name evidence="5" type="ORF">SE17_20980</name>
</gene>
<dbReference type="GO" id="GO:0006412">
    <property type="term" value="P:translation"/>
    <property type="evidence" value="ECO:0007669"/>
    <property type="project" value="InterPro"/>
</dbReference>
<dbReference type="GO" id="GO:0051536">
    <property type="term" value="F:iron-sulfur cluster binding"/>
    <property type="evidence" value="ECO:0007669"/>
    <property type="project" value="UniProtKB-KW"/>
</dbReference>
<dbReference type="AlphaFoldDB" id="A0A0P9CYG4"/>
<dbReference type="GO" id="GO:0003735">
    <property type="term" value="F:structural constituent of ribosome"/>
    <property type="evidence" value="ECO:0007669"/>
    <property type="project" value="TreeGrafter"/>
</dbReference>
<dbReference type="GO" id="GO:0046872">
    <property type="term" value="F:metal ion binding"/>
    <property type="evidence" value="ECO:0007669"/>
    <property type="project" value="UniProtKB-KW"/>
</dbReference>
<keyword evidence="5" id="KW-0808">Transferase</keyword>
<keyword evidence="2" id="KW-0809">Transit peptide</keyword>
<evidence type="ECO:0000256" key="2">
    <source>
        <dbReference type="ARBA" id="ARBA00022946"/>
    </source>
</evidence>
<evidence type="ECO:0000256" key="4">
    <source>
        <dbReference type="ARBA" id="ARBA00023014"/>
    </source>
</evidence>
<dbReference type="Proteomes" id="UP000050509">
    <property type="component" value="Unassembled WGS sequence"/>
</dbReference>
<dbReference type="InterPro" id="IPR052571">
    <property type="entry name" value="Mt_RNA_Methyltransferase"/>
</dbReference>
<keyword evidence="6" id="KW-1185">Reference proteome</keyword>
<dbReference type="GO" id="GO:0008168">
    <property type="term" value="F:methyltransferase activity"/>
    <property type="evidence" value="ECO:0007669"/>
    <property type="project" value="UniProtKB-KW"/>
</dbReference>
<reference evidence="5 6" key="1">
    <citation type="submission" date="2015-09" db="EMBL/GenBank/DDBJ databases">
        <title>Draft genome sequence of Kouleothrix aurantiaca JCM 19913.</title>
        <authorList>
            <person name="Hemp J."/>
        </authorList>
    </citation>
    <scope>NUCLEOTIDE SEQUENCE [LARGE SCALE GENOMIC DNA]</scope>
    <source>
        <strain evidence="5 6">COM-B</strain>
    </source>
</reference>
<protein>
    <submittedName>
        <fullName evidence="5">rRNA methyltransferase</fullName>
    </submittedName>
</protein>
<dbReference type="SUPFAM" id="SSF53335">
    <property type="entry name" value="S-adenosyl-L-methionine-dependent methyltransferases"/>
    <property type="match status" value="1"/>
</dbReference>
<evidence type="ECO:0000256" key="3">
    <source>
        <dbReference type="ARBA" id="ARBA00023004"/>
    </source>
</evidence>